<dbReference type="Gene3D" id="3.20.20.70">
    <property type="entry name" value="Aldolase class I"/>
    <property type="match status" value="1"/>
</dbReference>
<gene>
    <name evidence="7" type="ORF">CKO25_19080</name>
</gene>
<dbReference type="CDD" id="cd01335">
    <property type="entry name" value="Radical_SAM"/>
    <property type="match status" value="1"/>
</dbReference>
<keyword evidence="4" id="KW-0479">Metal-binding</keyword>
<keyword evidence="6" id="KW-0411">Iron-sulfur</keyword>
<evidence type="ECO:0000256" key="5">
    <source>
        <dbReference type="ARBA" id="ARBA00023004"/>
    </source>
</evidence>
<dbReference type="InterPro" id="IPR007197">
    <property type="entry name" value="rSAM"/>
</dbReference>
<comment type="caution">
    <text evidence="7">The sequence shown here is derived from an EMBL/GenBank/DDBJ whole genome shotgun (WGS) entry which is preliminary data.</text>
</comment>
<dbReference type="InterPro" id="IPR012837">
    <property type="entry name" value="NrdG"/>
</dbReference>
<dbReference type="SFLD" id="SFLDF00299">
    <property type="entry name" value="anaerobic_ribonucleoside-triph"/>
    <property type="match status" value="1"/>
</dbReference>
<dbReference type="SFLD" id="SFLDG01063">
    <property type="entry name" value="activating_enzymes__group_1"/>
    <property type="match status" value="1"/>
</dbReference>
<keyword evidence="3" id="KW-0949">S-adenosyl-L-methionine</keyword>
<evidence type="ECO:0000256" key="3">
    <source>
        <dbReference type="ARBA" id="ARBA00022691"/>
    </source>
</evidence>
<dbReference type="GO" id="GO:0004748">
    <property type="term" value="F:ribonucleoside-diphosphate reductase activity, thioredoxin disulfide as acceptor"/>
    <property type="evidence" value="ECO:0007669"/>
    <property type="project" value="TreeGrafter"/>
</dbReference>
<dbReference type="GO" id="GO:0043365">
    <property type="term" value="F:[formate-C-acetyltransferase]-activating enzyme activity"/>
    <property type="evidence" value="ECO:0007669"/>
    <property type="project" value="InterPro"/>
</dbReference>
<evidence type="ECO:0000256" key="4">
    <source>
        <dbReference type="ARBA" id="ARBA00022723"/>
    </source>
</evidence>
<reference evidence="7 8" key="1">
    <citation type="journal article" date="2020" name="Microorganisms">
        <title>Osmotic Adaptation and Compatible Solute Biosynthesis of Phototrophic Bacteria as Revealed from Genome Analyses.</title>
        <authorList>
            <person name="Imhoff J.F."/>
            <person name="Rahn T."/>
            <person name="Kunzel S."/>
            <person name="Keller A."/>
            <person name="Neulinger S.C."/>
        </authorList>
    </citation>
    <scope>NUCLEOTIDE SEQUENCE [LARGE SCALE GENOMIC DNA]</scope>
    <source>
        <strain evidence="7 8">DSM 21303</strain>
    </source>
</reference>
<protein>
    <recommendedName>
        <fullName evidence="9">Radical SAM protein</fullName>
    </recommendedName>
</protein>
<dbReference type="Pfam" id="PF13353">
    <property type="entry name" value="Fer4_12"/>
    <property type="match status" value="1"/>
</dbReference>
<sequence length="211" mass="23859">MPDMTEKVDKARTLNLAAHCRQTRALGPGLRYALWVQGCHFDCPGCLAADWRVRRRNRLIAVETLARDIMSTLEVEGLTLSGGEPMLQPLACRRLIEQVRVQRPGFTLVLYTGFTLEELQIQGHPERLALLAQVDVLIDGRYQAEYNDNRGLRGSSNQRVHLLTDAYREPGTSYFIEPARRVELHPRPEDLLMVGIPPLGLDPALREVLPQ</sequence>
<dbReference type="PANTHER" id="PTHR30352">
    <property type="entry name" value="PYRUVATE FORMATE-LYASE-ACTIVATING ENZYME"/>
    <property type="match status" value="1"/>
</dbReference>
<evidence type="ECO:0000256" key="6">
    <source>
        <dbReference type="ARBA" id="ARBA00023014"/>
    </source>
</evidence>
<dbReference type="SFLD" id="SFLDS00029">
    <property type="entry name" value="Radical_SAM"/>
    <property type="match status" value="1"/>
</dbReference>
<dbReference type="GO" id="GO:0051539">
    <property type="term" value="F:4 iron, 4 sulfur cluster binding"/>
    <property type="evidence" value="ECO:0007669"/>
    <property type="project" value="UniProtKB-KW"/>
</dbReference>
<evidence type="ECO:0000313" key="7">
    <source>
        <dbReference type="EMBL" id="MBK1646703.1"/>
    </source>
</evidence>
<evidence type="ECO:0008006" key="9">
    <source>
        <dbReference type="Google" id="ProtNLM"/>
    </source>
</evidence>
<name>A0A9X0WL95_9GAMM</name>
<dbReference type="InterPro" id="IPR013785">
    <property type="entry name" value="Aldolase_TIM"/>
</dbReference>
<evidence type="ECO:0000313" key="8">
    <source>
        <dbReference type="Proteomes" id="UP001138802"/>
    </source>
</evidence>
<dbReference type="EMBL" id="NRSD01000032">
    <property type="protein sequence ID" value="MBK1646703.1"/>
    <property type="molecule type" value="Genomic_DNA"/>
</dbReference>
<evidence type="ECO:0000256" key="2">
    <source>
        <dbReference type="ARBA" id="ARBA00022485"/>
    </source>
</evidence>
<dbReference type="PANTHER" id="PTHR30352:SF2">
    <property type="entry name" value="ANAEROBIC RIBONUCLEOSIDE-TRIPHOSPHATE REDUCTASE-ACTIVATING PROTEIN"/>
    <property type="match status" value="1"/>
</dbReference>
<dbReference type="SFLD" id="SFLDG01066">
    <property type="entry name" value="organic_radical-activating_enz"/>
    <property type="match status" value="1"/>
</dbReference>
<dbReference type="GO" id="GO:0046872">
    <property type="term" value="F:metal ion binding"/>
    <property type="evidence" value="ECO:0007669"/>
    <property type="project" value="UniProtKB-KW"/>
</dbReference>
<dbReference type="AlphaFoldDB" id="A0A9X0WL95"/>
<accession>A0A9X0WL95</accession>
<evidence type="ECO:0000256" key="1">
    <source>
        <dbReference type="ARBA" id="ARBA00001966"/>
    </source>
</evidence>
<dbReference type="Proteomes" id="UP001138802">
    <property type="component" value="Unassembled WGS sequence"/>
</dbReference>
<dbReference type="InterPro" id="IPR034457">
    <property type="entry name" value="Organic_radical-activating"/>
</dbReference>
<comment type="cofactor">
    <cofactor evidence="1">
        <name>[4Fe-4S] cluster</name>
        <dbReference type="ChEBI" id="CHEBI:49883"/>
    </cofactor>
</comment>
<keyword evidence="5" id="KW-0408">Iron</keyword>
<dbReference type="InterPro" id="IPR058240">
    <property type="entry name" value="rSAM_sf"/>
</dbReference>
<keyword evidence="2" id="KW-0004">4Fe-4S</keyword>
<organism evidence="7 8">
    <name type="scientific">Thiocapsa imhoffii</name>
    <dbReference type="NCBI Taxonomy" id="382777"/>
    <lineage>
        <taxon>Bacteria</taxon>
        <taxon>Pseudomonadati</taxon>
        <taxon>Pseudomonadota</taxon>
        <taxon>Gammaproteobacteria</taxon>
        <taxon>Chromatiales</taxon>
        <taxon>Chromatiaceae</taxon>
        <taxon>Thiocapsa</taxon>
    </lineage>
</organism>
<dbReference type="SUPFAM" id="SSF102114">
    <property type="entry name" value="Radical SAM enzymes"/>
    <property type="match status" value="1"/>
</dbReference>
<keyword evidence="8" id="KW-1185">Reference proteome</keyword>
<proteinExistence type="predicted"/>